<evidence type="ECO:0000256" key="2">
    <source>
        <dbReference type="SAM" id="Phobius"/>
    </source>
</evidence>
<dbReference type="Proteomes" id="UP000030706">
    <property type="component" value="Unassembled WGS sequence"/>
</dbReference>
<feature type="transmembrane region" description="Helical" evidence="2">
    <location>
        <begin position="138"/>
        <end position="156"/>
    </location>
</feature>
<name>A0A074XED4_AURPU</name>
<sequence length="290" mass="31833">MPGRSSLDEAPSDPDDKDHEGLIAEVAEVAGVQAKSHAKRRHALLQQSLEGKTSSLIEQALAYKTGILLASRQMKSDVTSCPLNLALLLVMTHPHMMRVEERGVELKGFGHRCYVEEEGGKKDVAKRRKRKDAGRRMGLVKLGGIGGALALLLVVLRSRGLDVEIALTLLAVPLAIGASSVGHSGQTFGLGEFERFGVVRVLAGVQLGRMPEWRRACEQQRGMISLLPVHDIRDDLSRWNFAMLSKVLNGTIEKSQILSGRLGLVSTGSLYHEREDRQLYQNLFGQQNRG</sequence>
<evidence type="ECO:0000313" key="4">
    <source>
        <dbReference type="Proteomes" id="UP000030706"/>
    </source>
</evidence>
<evidence type="ECO:0000256" key="1">
    <source>
        <dbReference type="SAM" id="MobiDB-lite"/>
    </source>
</evidence>
<protein>
    <submittedName>
        <fullName evidence="3">Uncharacterized protein</fullName>
    </submittedName>
</protein>
<keyword evidence="2" id="KW-0812">Transmembrane</keyword>
<dbReference type="AlphaFoldDB" id="A0A074XED4"/>
<evidence type="ECO:0000313" key="3">
    <source>
        <dbReference type="EMBL" id="KEQ80407.1"/>
    </source>
</evidence>
<dbReference type="EMBL" id="KL584998">
    <property type="protein sequence ID" value="KEQ80407.1"/>
    <property type="molecule type" value="Genomic_DNA"/>
</dbReference>
<dbReference type="RefSeq" id="XP_029756594.1">
    <property type="nucleotide sequence ID" value="XM_029907297.1"/>
</dbReference>
<reference evidence="3 4" key="1">
    <citation type="journal article" date="2014" name="BMC Genomics">
        <title>Genome sequencing of four Aureobasidium pullulans varieties: biotechnological potential, stress tolerance, and description of new species.</title>
        <authorList>
            <person name="Gostin Ar C."/>
            <person name="Ohm R.A."/>
            <person name="Kogej T."/>
            <person name="Sonjak S."/>
            <person name="Turk M."/>
            <person name="Zajc J."/>
            <person name="Zalar P."/>
            <person name="Grube M."/>
            <person name="Sun H."/>
            <person name="Han J."/>
            <person name="Sharma A."/>
            <person name="Chiniquy J."/>
            <person name="Ngan C.Y."/>
            <person name="Lipzen A."/>
            <person name="Barry K."/>
            <person name="Grigoriev I.V."/>
            <person name="Gunde-Cimerman N."/>
        </authorList>
    </citation>
    <scope>NUCLEOTIDE SEQUENCE [LARGE SCALE GENOMIC DNA]</scope>
    <source>
        <strain evidence="3 4">EXF-150</strain>
    </source>
</reference>
<keyword evidence="2" id="KW-0472">Membrane</keyword>
<dbReference type="GeneID" id="40749603"/>
<dbReference type="HOGENOM" id="CLU_959699_0_0_1"/>
<proteinExistence type="predicted"/>
<feature type="region of interest" description="Disordered" evidence="1">
    <location>
        <begin position="1"/>
        <end position="20"/>
    </location>
</feature>
<keyword evidence="2" id="KW-1133">Transmembrane helix</keyword>
<keyword evidence="4" id="KW-1185">Reference proteome</keyword>
<accession>A0A074XED4</accession>
<gene>
    <name evidence="3" type="ORF">M438DRAFT_358856</name>
</gene>
<organism evidence="3 4">
    <name type="scientific">Aureobasidium pullulans EXF-150</name>
    <dbReference type="NCBI Taxonomy" id="1043002"/>
    <lineage>
        <taxon>Eukaryota</taxon>
        <taxon>Fungi</taxon>
        <taxon>Dikarya</taxon>
        <taxon>Ascomycota</taxon>
        <taxon>Pezizomycotina</taxon>
        <taxon>Dothideomycetes</taxon>
        <taxon>Dothideomycetidae</taxon>
        <taxon>Dothideales</taxon>
        <taxon>Saccotheciaceae</taxon>
        <taxon>Aureobasidium</taxon>
    </lineage>
</organism>